<gene>
    <name evidence="1" type="ORF">DB30_04941</name>
</gene>
<comment type="caution">
    <text evidence="1">The sequence shown here is derived from an EMBL/GenBank/DDBJ whole genome shotgun (WGS) entry which is preliminary data.</text>
</comment>
<evidence type="ECO:0000313" key="2">
    <source>
        <dbReference type="Proteomes" id="UP000031599"/>
    </source>
</evidence>
<dbReference type="EMBL" id="JMCC02000043">
    <property type="protein sequence ID" value="KIG16069.1"/>
    <property type="molecule type" value="Genomic_DNA"/>
</dbReference>
<evidence type="ECO:0000313" key="1">
    <source>
        <dbReference type="EMBL" id="KIG16069.1"/>
    </source>
</evidence>
<organism evidence="1 2">
    <name type="scientific">Enhygromyxa salina</name>
    <dbReference type="NCBI Taxonomy" id="215803"/>
    <lineage>
        <taxon>Bacteria</taxon>
        <taxon>Pseudomonadati</taxon>
        <taxon>Myxococcota</taxon>
        <taxon>Polyangia</taxon>
        <taxon>Nannocystales</taxon>
        <taxon>Nannocystaceae</taxon>
        <taxon>Enhygromyxa</taxon>
    </lineage>
</organism>
<reference evidence="1 2" key="1">
    <citation type="submission" date="2014-12" db="EMBL/GenBank/DDBJ databases">
        <title>Genome assembly of Enhygromyxa salina DSM 15201.</title>
        <authorList>
            <person name="Sharma G."/>
            <person name="Subramanian S."/>
        </authorList>
    </citation>
    <scope>NUCLEOTIDE SEQUENCE [LARGE SCALE GENOMIC DNA]</scope>
    <source>
        <strain evidence="1 2">DSM 15201</strain>
    </source>
</reference>
<dbReference type="Proteomes" id="UP000031599">
    <property type="component" value="Unassembled WGS sequence"/>
</dbReference>
<name>A0A0C1ZEG8_9BACT</name>
<proteinExistence type="predicted"/>
<accession>A0A0C1ZEG8</accession>
<dbReference type="AlphaFoldDB" id="A0A0C1ZEG8"/>
<protein>
    <submittedName>
        <fullName evidence="1">Uncharacterized protein</fullName>
    </submittedName>
</protein>
<sequence length="37" mass="4089">MPRAALVDENTSWGLDLIHPDDLATVRALVPNGKVFR</sequence>